<accession>X6MJU8</accession>
<evidence type="ECO:0000313" key="2">
    <source>
        <dbReference type="EMBL" id="ETO13732.1"/>
    </source>
</evidence>
<dbReference type="EMBL" id="ASPP01020417">
    <property type="protein sequence ID" value="ETO13732.1"/>
    <property type="molecule type" value="Genomic_DNA"/>
</dbReference>
<organism evidence="2 3">
    <name type="scientific">Reticulomyxa filosa</name>
    <dbReference type="NCBI Taxonomy" id="46433"/>
    <lineage>
        <taxon>Eukaryota</taxon>
        <taxon>Sar</taxon>
        <taxon>Rhizaria</taxon>
        <taxon>Retaria</taxon>
        <taxon>Foraminifera</taxon>
        <taxon>Monothalamids</taxon>
        <taxon>Reticulomyxidae</taxon>
        <taxon>Reticulomyxa</taxon>
    </lineage>
</organism>
<gene>
    <name evidence="2" type="ORF">RFI_23637</name>
</gene>
<evidence type="ECO:0000313" key="3">
    <source>
        <dbReference type="Proteomes" id="UP000023152"/>
    </source>
</evidence>
<comment type="caution">
    <text evidence="2">The sequence shown here is derived from an EMBL/GenBank/DDBJ whole genome shotgun (WGS) entry which is preliminary data.</text>
</comment>
<feature type="transmembrane region" description="Helical" evidence="1">
    <location>
        <begin position="239"/>
        <end position="262"/>
    </location>
</feature>
<name>X6MJU8_RETFI</name>
<sequence length="272" mass="32121">MVEYLTCNEWLIDMEQLDWKQQVWFGGVYLILFCFWLVPLLVWQRSEFSQNKRELTICIDALFVLVHLWVFVGIIFTLCLKRISPLVSNYHFLHSLLKHGHSRVCVHLNMNMEWNEVCLWHMCEYLFRKQSLVFSNTEIALLFVFIWAALSTFFFVIQLHFIQLTQKSPQNLPCFFLTVGCFTLSNGCIIFLIQKLKEIIKCRNPNFHFKLKPTLQVLKFFNFYPSLPRKKKKLYGLKFEIVFGLWLCALMSAVGIGMVIAYTTNLGALNVF</sequence>
<keyword evidence="1" id="KW-0472">Membrane</keyword>
<feature type="transmembrane region" description="Helical" evidence="1">
    <location>
        <begin position="175"/>
        <end position="193"/>
    </location>
</feature>
<proteinExistence type="predicted"/>
<feature type="transmembrane region" description="Helical" evidence="1">
    <location>
        <begin position="62"/>
        <end position="80"/>
    </location>
</feature>
<evidence type="ECO:0000256" key="1">
    <source>
        <dbReference type="SAM" id="Phobius"/>
    </source>
</evidence>
<keyword evidence="1" id="KW-1133">Transmembrane helix</keyword>
<dbReference type="Proteomes" id="UP000023152">
    <property type="component" value="Unassembled WGS sequence"/>
</dbReference>
<keyword evidence="3" id="KW-1185">Reference proteome</keyword>
<feature type="transmembrane region" description="Helical" evidence="1">
    <location>
        <begin position="139"/>
        <end position="163"/>
    </location>
</feature>
<keyword evidence="1" id="KW-0812">Transmembrane</keyword>
<protein>
    <submittedName>
        <fullName evidence="2">Uncharacterized protein</fullName>
    </submittedName>
</protein>
<feature type="transmembrane region" description="Helical" evidence="1">
    <location>
        <begin position="23"/>
        <end position="42"/>
    </location>
</feature>
<reference evidence="2 3" key="1">
    <citation type="journal article" date="2013" name="Curr. Biol.">
        <title>The Genome of the Foraminiferan Reticulomyxa filosa.</title>
        <authorList>
            <person name="Glockner G."/>
            <person name="Hulsmann N."/>
            <person name="Schleicher M."/>
            <person name="Noegel A.A."/>
            <person name="Eichinger L."/>
            <person name="Gallinger C."/>
            <person name="Pawlowski J."/>
            <person name="Sierra R."/>
            <person name="Euteneuer U."/>
            <person name="Pillet L."/>
            <person name="Moustafa A."/>
            <person name="Platzer M."/>
            <person name="Groth M."/>
            <person name="Szafranski K."/>
            <person name="Schliwa M."/>
        </authorList>
    </citation>
    <scope>NUCLEOTIDE SEQUENCE [LARGE SCALE GENOMIC DNA]</scope>
</reference>
<dbReference type="AlphaFoldDB" id="X6MJU8"/>